<dbReference type="GO" id="GO:0015031">
    <property type="term" value="P:protein transport"/>
    <property type="evidence" value="ECO:0007669"/>
    <property type="project" value="TreeGrafter"/>
</dbReference>
<dbReference type="SUPFAM" id="SSF81296">
    <property type="entry name" value="E set domains"/>
    <property type="match status" value="2"/>
</dbReference>
<accession>A0AA39GT56</accession>
<protein>
    <recommendedName>
        <fullName evidence="1">Arrestin C-terminal-like domain-containing protein</fullName>
    </recommendedName>
</protein>
<dbReference type="PANTHER" id="PTHR11188:SF175">
    <property type="entry name" value="ARRESTIN C-TERMINAL-LIKE DOMAIN-CONTAINING PROTEIN"/>
    <property type="match status" value="1"/>
</dbReference>
<dbReference type="Gene3D" id="2.60.40.640">
    <property type="match status" value="2"/>
</dbReference>
<evidence type="ECO:0000259" key="1">
    <source>
        <dbReference type="SMART" id="SM01017"/>
    </source>
</evidence>
<evidence type="ECO:0000313" key="3">
    <source>
        <dbReference type="Proteomes" id="UP001175271"/>
    </source>
</evidence>
<dbReference type="AlphaFoldDB" id="A0AA39GT56"/>
<dbReference type="GO" id="GO:0005737">
    <property type="term" value="C:cytoplasm"/>
    <property type="evidence" value="ECO:0007669"/>
    <property type="project" value="TreeGrafter"/>
</dbReference>
<dbReference type="SMART" id="SM01017">
    <property type="entry name" value="Arrestin_C"/>
    <property type="match status" value="1"/>
</dbReference>
<comment type="caution">
    <text evidence="2">The sequence shown here is derived from an EMBL/GenBank/DDBJ whole genome shotgun (WGS) entry which is preliminary data.</text>
</comment>
<dbReference type="Proteomes" id="UP001175271">
    <property type="component" value="Unassembled WGS sequence"/>
</dbReference>
<gene>
    <name evidence="2" type="ORF">QR680_000056</name>
</gene>
<feature type="domain" description="Arrestin C-terminal-like" evidence="1">
    <location>
        <begin position="207"/>
        <end position="344"/>
    </location>
</feature>
<keyword evidence="3" id="KW-1185">Reference proteome</keyword>
<name>A0AA39GT56_9BILA</name>
<dbReference type="InterPro" id="IPR050357">
    <property type="entry name" value="Arrestin_domain-protein"/>
</dbReference>
<dbReference type="InterPro" id="IPR014752">
    <property type="entry name" value="Arrestin-like_C"/>
</dbReference>
<proteinExistence type="predicted"/>
<organism evidence="2 3">
    <name type="scientific">Steinernema hermaphroditum</name>
    <dbReference type="NCBI Taxonomy" id="289476"/>
    <lineage>
        <taxon>Eukaryota</taxon>
        <taxon>Metazoa</taxon>
        <taxon>Ecdysozoa</taxon>
        <taxon>Nematoda</taxon>
        <taxon>Chromadorea</taxon>
        <taxon>Rhabditida</taxon>
        <taxon>Tylenchina</taxon>
        <taxon>Panagrolaimomorpha</taxon>
        <taxon>Strongyloidoidea</taxon>
        <taxon>Steinernematidae</taxon>
        <taxon>Steinernema</taxon>
    </lineage>
</organism>
<evidence type="ECO:0000313" key="2">
    <source>
        <dbReference type="EMBL" id="KAK0393105.1"/>
    </source>
</evidence>
<dbReference type="InterPro" id="IPR011022">
    <property type="entry name" value="Arrestin_C-like"/>
</dbReference>
<sequence length="418" mass="46262">MMMGPGPRSPSVDVFISLEKLIYNPGDLLSGTVELDLKRKLVCDLITIRLFGSARVFFMEIKTEQGQLSKTTGNEQEKVLIDVKADIWQTSDETDPTRELSIDEIVRLSSSTSIKPRRIIPSTLPGLESGRYKFPFSFQLPEGGLETSFDAEHSAGCVRYFLQMDANRNGITGLRKKLLFPIVRPSNLSNKKAALGHCEEEKTYKSKKGDVHIKITLPRVYFVPGEPVNGEITIKNSTDKSIKHSRLSLVQRAFCYATYPNVKIKETFFETAGMGLPIHKITAGDSYTYPIQFYISALAPTFEMIGILSVDYFLKLNVGFLRHCPEKSVIPTIKAPIVIGTHSPYNSKDYAGTSGNDDALPGYSEMPSVFDAPPPYSVCTSDAGLTKLPGTDNDGLAGYSPLYYQLGSDGDQVLRKRV</sequence>
<reference evidence="2" key="1">
    <citation type="submission" date="2023-06" db="EMBL/GenBank/DDBJ databases">
        <title>Genomic analysis of the entomopathogenic nematode Steinernema hermaphroditum.</title>
        <authorList>
            <person name="Schwarz E.M."/>
            <person name="Heppert J.K."/>
            <person name="Baniya A."/>
            <person name="Schwartz H.T."/>
            <person name="Tan C.-H."/>
            <person name="Antoshechkin I."/>
            <person name="Sternberg P.W."/>
            <person name="Goodrich-Blair H."/>
            <person name="Dillman A.R."/>
        </authorList>
    </citation>
    <scope>NUCLEOTIDE SEQUENCE</scope>
    <source>
        <strain evidence="2">PS9179</strain>
        <tissue evidence="2">Whole animal</tissue>
    </source>
</reference>
<dbReference type="InterPro" id="IPR014756">
    <property type="entry name" value="Ig_E-set"/>
</dbReference>
<dbReference type="PANTHER" id="PTHR11188">
    <property type="entry name" value="ARRESTIN DOMAIN CONTAINING PROTEIN"/>
    <property type="match status" value="1"/>
</dbReference>
<dbReference type="EMBL" id="JAUCMV010000005">
    <property type="protein sequence ID" value="KAK0393105.1"/>
    <property type="molecule type" value="Genomic_DNA"/>
</dbReference>
<dbReference type="Pfam" id="PF02752">
    <property type="entry name" value="Arrestin_C"/>
    <property type="match status" value="1"/>
</dbReference>